<feature type="region of interest" description="Disordered" evidence="1">
    <location>
        <begin position="1"/>
        <end position="113"/>
    </location>
</feature>
<evidence type="ECO:0000256" key="1">
    <source>
        <dbReference type="SAM" id="MobiDB-lite"/>
    </source>
</evidence>
<organism evidence="2">
    <name type="scientific">Aureoumbra lagunensis</name>
    <dbReference type="NCBI Taxonomy" id="44058"/>
    <lineage>
        <taxon>Eukaryota</taxon>
        <taxon>Sar</taxon>
        <taxon>Stramenopiles</taxon>
        <taxon>Ochrophyta</taxon>
        <taxon>Pelagophyceae</taxon>
        <taxon>Pelagomonadales</taxon>
        <taxon>Aureoumbra</taxon>
    </lineage>
</organism>
<evidence type="ECO:0000313" key="2">
    <source>
        <dbReference type="EMBL" id="CAE0366610.1"/>
    </source>
</evidence>
<feature type="compositionally biased region" description="Basic and acidic residues" evidence="1">
    <location>
        <begin position="85"/>
        <end position="97"/>
    </location>
</feature>
<dbReference type="AlphaFoldDB" id="A0A7S3JY53"/>
<protein>
    <submittedName>
        <fullName evidence="2">Uncharacterized protein</fullName>
    </submittedName>
</protein>
<gene>
    <name evidence="2" type="ORF">ALAG00032_LOCUS7357</name>
</gene>
<sequence length="188" mass="20736">MKPKVRMSVSSATSTTIRRCRCGSASHSRVTHHSCPLNPKKNNSEEFVPPPKVSENAENVPPPSQSNEKSTLNKEESVPSEQNDEGSKLATKQEEQKRKKLTQLRSASTKRTVEIDASTLPRISAESTSLTALKAEAKARGGIPPGYSRCSRKTLLEELGIGSILLSGTREFRFVERVKALMDREKKC</sequence>
<name>A0A7S3JY53_9STRA</name>
<accession>A0A7S3JY53</accession>
<proteinExistence type="predicted"/>
<feature type="compositionally biased region" description="Polar residues" evidence="1">
    <location>
        <begin position="8"/>
        <end position="17"/>
    </location>
</feature>
<reference evidence="2" key="1">
    <citation type="submission" date="2021-01" db="EMBL/GenBank/DDBJ databases">
        <authorList>
            <person name="Corre E."/>
            <person name="Pelletier E."/>
            <person name="Niang G."/>
            <person name="Scheremetjew M."/>
            <person name="Finn R."/>
            <person name="Kale V."/>
            <person name="Holt S."/>
            <person name="Cochrane G."/>
            <person name="Meng A."/>
            <person name="Brown T."/>
            <person name="Cohen L."/>
        </authorList>
    </citation>
    <scope>NUCLEOTIDE SEQUENCE</scope>
    <source>
        <strain evidence="2">CCMP1510</strain>
    </source>
</reference>
<dbReference type="EMBL" id="HBIJ01010726">
    <property type="protein sequence ID" value="CAE0366610.1"/>
    <property type="molecule type" value="Transcribed_RNA"/>
</dbReference>